<keyword evidence="6" id="KW-1185">Reference proteome</keyword>
<reference evidence="5" key="1">
    <citation type="submission" date="2022-06" db="EMBL/GenBank/DDBJ databases">
        <title>Ornithinimicrobium JY.X270.</title>
        <authorList>
            <person name="Huang Y."/>
        </authorList>
    </citation>
    <scope>NUCLEOTIDE SEQUENCE</scope>
    <source>
        <strain evidence="5">JY.X270</strain>
    </source>
</reference>
<sequence length="201" mass="22660">MLVWPVSLREVRDDGVEIVLRPMARSDRARWQELRADNVDWLRPWEATLPTGPEPPISLNRLRRLLDRAAREGLVLPFVIEANGLLVGQMHLFDIVWGSRWTAAAGYWLDRRSTGRGLATWALAMAIDHAIFEVGLHRVEVGIRPENASSLAVAHRLGLPDEGFRAGQVHVDGAWRDHIEFAVTAEQLGSQRLVERLRSAT</sequence>
<gene>
    <name evidence="5" type="ORF">NF557_14660</name>
</gene>
<dbReference type="InterPro" id="IPR016181">
    <property type="entry name" value="Acyl_CoA_acyltransferase"/>
</dbReference>
<dbReference type="Pfam" id="PF13302">
    <property type="entry name" value="Acetyltransf_3"/>
    <property type="match status" value="1"/>
</dbReference>
<dbReference type="PROSITE" id="PS51186">
    <property type="entry name" value="GNAT"/>
    <property type="match status" value="1"/>
</dbReference>
<evidence type="ECO:0000313" key="6">
    <source>
        <dbReference type="Proteomes" id="UP001056535"/>
    </source>
</evidence>
<evidence type="ECO:0000256" key="2">
    <source>
        <dbReference type="ARBA" id="ARBA00023315"/>
    </source>
</evidence>
<name>A0ABY4YGU4_9MICO</name>
<dbReference type="PANTHER" id="PTHR43792:SF8">
    <property type="entry name" value="[RIBOSOMAL PROTEIN US5]-ALANINE N-ACETYLTRANSFERASE"/>
    <property type="match status" value="1"/>
</dbReference>
<dbReference type="SUPFAM" id="SSF55729">
    <property type="entry name" value="Acyl-CoA N-acyltransferases (Nat)"/>
    <property type="match status" value="1"/>
</dbReference>
<organism evidence="5 6">
    <name type="scientific">Ornithinimicrobium cryptoxanthini</name>
    <dbReference type="NCBI Taxonomy" id="2934161"/>
    <lineage>
        <taxon>Bacteria</taxon>
        <taxon>Bacillati</taxon>
        <taxon>Actinomycetota</taxon>
        <taxon>Actinomycetes</taxon>
        <taxon>Micrococcales</taxon>
        <taxon>Ornithinimicrobiaceae</taxon>
        <taxon>Ornithinimicrobium</taxon>
    </lineage>
</organism>
<dbReference type="PANTHER" id="PTHR43792">
    <property type="entry name" value="GNAT FAMILY, PUTATIVE (AFU_ORTHOLOGUE AFUA_3G00765)-RELATED-RELATED"/>
    <property type="match status" value="1"/>
</dbReference>
<dbReference type="Gene3D" id="3.40.630.30">
    <property type="match status" value="1"/>
</dbReference>
<protein>
    <submittedName>
        <fullName evidence="5">GNAT family N-acetyltransferase</fullName>
    </submittedName>
</protein>
<dbReference type="EMBL" id="CP099490">
    <property type="protein sequence ID" value="USQ75829.1"/>
    <property type="molecule type" value="Genomic_DNA"/>
</dbReference>
<feature type="domain" description="N-acetyltransferase" evidence="4">
    <location>
        <begin position="18"/>
        <end position="186"/>
    </location>
</feature>
<keyword evidence="2" id="KW-0012">Acyltransferase</keyword>
<evidence type="ECO:0000259" key="4">
    <source>
        <dbReference type="PROSITE" id="PS51186"/>
    </source>
</evidence>
<dbReference type="InterPro" id="IPR000182">
    <property type="entry name" value="GNAT_dom"/>
</dbReference>
<dbReference type="InterPro" id="IPR051531">
    <property type="entry name" value="N-acetyltransferase"/>
</dbReference>
<dbReference type="Proteomes" id="UP001056535">
    <property type="component" value="Chromosome"/>
</dbReference>
<dbReference type="RefSeq" id="WP_252620316.1">
    <property type="nucleotide sequence ID" value="NZ_CP099490.1"/>
</dbReference>
<evidence type="ECO:0000256" key="1">
    <source>
        <dbReference type="ARBA" id="ARBA00022679"/>
    </source>
</evidence>
<comment type="similarity">
    <text evidence="3">Belongs to the acetyltransferase family. RimJ subfamily.</text>
</comment>
<evidence type="ECO:0000256" key="3">
    <source>
        <dbReference type="ARBA" id="ARBA00038502"/>
    </source>
</evidence>
<keyword evidence="1" id="KW-0808">Transferase</keyword>
<evidence type="ECO:0000313" key="5">
    <source>
        <dbReference type="EMBL" id="USQ75829.1"/>
    </source>
</evidence>
<proteinExistence type="inferred from homology"/>
<accession>A0ABY4YGU4</accession>